<dbReference type="GO" id="GO:0008236">
    <property type="term" value="F:serine-type peptidase activity"/>
    <property type="evidence" value="ECO:0007669"/>
    <property type="project" value="UniProtKB-KW"/>
</dbReference>
<dbReference type="Proteomes" id="UP000014157">
    <property type="component" value="Unassembled WGS sequence"/>
</dbReference>
<dbReference type="eggNOG" id="COG5492">
    <property type="taxonomic scope" value="Bacteria"/>
</dbReference>
<gene>
    <name evidence="6" type="ORF">I586_03313</name>
    <name evidence="5" type="ORF">UAY_00571</name>
</gene>
<keyword evidence="8" id="KW-1185">Reference proteome</keyword>
<reference evidence="5 7" key="1">
    <citation type="submission" date="2013-02" db="EMBL/GenBank/DDBJ databases">
        <title>The Genome Sequence of Enterococcus moraviensis BAA-383.</title>
        <authorList>
            <consortium name="The Broad Institute Genome Sequencing Platform"/>
            <consortium name="The Broad Institute Genome Sequencing Center for Infectious Disease"/>
            <person name="Earl A.M."/>
            <person name="Gilmore M.S."/>
            <person name="Lebreton F."/>
            <person name="Walker B."/>
            <person name="Young S.K."/>
            <person name="Zeng Q."/>
            <person name="Gargeya S."/>
            <person name="Fitzgerald M."/>
            <person name="Haas B."/>
            <person name="Abouelleil A."/>
            <person name="Alvarado L."/>
            <person name="Arachchi H.M."/>
            <person name="Berlin A.M."/>
            <person name="Chapman S.B."/>
            <person name="Dewar J."/>
            <person name="Goldberg J."/>
            <person name="Griggs A."/>
            <person name="Gujja S."/>
            <person name="Hansen M."/>
            <person name="Howarth C."/>
            <person name="Imamovic A."/>
            <person name="Larimer J."/>
            <person name="McCowan C."/>
            <person name="Murphy C."/>
            <person name="Neiman D."/>
            <person name="Pearson M."/>
            <person name="Priest M."/>
            <person name="Roberts A."/>
            <person name="Saif S."/>
            <person name="Shea T."/>
            <person name="Sisk P."/>
            <person name="Sykes S."/>
            <person name="Wortman J."/>
            <person name="Nusbaum C."/>
            <person name="Birren B."/>
        </authorList>
    </citation>
    <scope>NUCLEOTIDE SEQUENCE [LARGE SCALE GENOMIC DNA]</scope>
    <source>
        <strain evidence="5 7">ATCC BAA-383</strain>
    </source>
</reference>
<feature type="signal peptide" evidence="3">
    <location>
        <begin position="1"/>
        <end position="26"/>
    </location>
</feature>
<evidence type="ECO:0000256" key="3">
    <source>
        <dbReference type="SAM" id="SignalP"/>
    </source>
</evidence>
<dbReference type="InterPro" id="IPR043504">
    <property type="entry name" value="Peptidase_S1_PA_chymotrypsin"/>
</dbReference>
<proteinExistence type="predicted"/>
<dbReference type="Pfam" id="PF13365">
    <property type="entry name" value="Trypsin_2"/>
    <property type="match status" value="1"/>
</dbReference>
<feature type="chain" id="PRO_5038761589" description="BIG2 domain-containing protein" evidence="3">
    <location>
        <begin position="27"/>
        <end position="905"/>
    </location>
</feature>
<keyword evidence="1 3" id="KW-0732">Signal</keyword>
<dbReference type="InterPro" id="IPR009003">
    <property type="entry name" value="Peptidase_S1_PA"/>
</dbReference>
<dbReference type="EMBL" id="AJAS01000004">
    <property type="protein sequence ID" value="EOI05097.1"/>
    <property type="molecule type" value="Genomic_DNA"/>
</dbReference>
<keyword evidence="2" id="KW-0720">Serine protease</keyword>
<evidence type="ECO:0000313" key="7">
    <source>
        <dbReference type="Proteomes" id="UP000013781"/>
    </source>
</evidence>
<feature type="domain" description="BIG2" evidence="4">
    <location>
        <begin position="308"/>
        <end position="391"/>
    </location>
</feature>
<dbReference type="SUPFAM" id="SSF49373">
    <property type="entry name" value="Invasin/intimin cell-adhesion fragments"/>
    <property type="match status" value="2"/>
</dbReference>
<dbReference type="InterPro" id="IPR050966">
    <property type="entry name" value="Glutamyl_endopeptidase"/>
</dbReference>
<dbReference type="RefSeq" id="WP_010763973.1">
    <property type="nucleotide sequence ID" value="NZ_ASWB01000005.1"/>
</dbReference>
<keyword evidence="2" id="KW-0378">Hydrolase</keyword>
<evidence type="ECO:0000313" key="5">
    <source>
        <dbReference type="EMBL" id="EOI05097.1"/>
    </source>
</evidence>
<name>R2TXL0_9ENTE</name>
<organism evidence="5 7">
    <name type="scientific">Enterococcus moraviensis ATCC BAA-383</name>
    <dbReference type="NCBI Taxonomy" id="1158609"/>
    <lineage>
        <taxon>Bacteria</taxon>
        <taxon>Bacillati</taxon>
        <taxon>Bacillota</taxon>
        <taxon>Bacilli</taxon>
        <taxon>Lactobacillales</taxon>
        <taxon>Enterococcaceae</taxon>
        <taxon>Enterococcus</taxon>
    </lineage>
</organism>
<keyword evidence="2" id="KW-0645">Protease</keyword>
<sequence length="905" mass="102322">MNNFKRKCWEVIFIGSLFFCFSFFNAENGYAESEYDFVEVDLTTMEQKDVQFDKTFMDNMPDTLEAMNSNRVGSRKLGIIGEDDRIKVENTKLFPYTPISRIYAYENHETLFFGGGSAALISEDMVLTCAHAVWNKEKGFLPKIHVAPATNLGVHPYGLSTAKKVYVMKKYLQNSDVYWDMALVKLDKPVGKQTGWLGLDYKENSDDIYTLTGYPGEYQGAMYTESRKIDQSIEGKASWEKEAIYSLFDGTGGNSGSPLYDSQNRISGVVSRFYVNNSNETTRLGASRISKEKFSMINYLLEENKYIPLENIELNHKEITLEWDEEINLTPIFTPENASHKDVEWSRSITSLGLSFASVDKNGKVTANSIGQGTTTVTAKTKDGNKIASCKVKVVKKKIPVTGIKIDSTKKTINLGETIQLSATVEPKNATNPKFKWQSSDSAVATITEEGNLTGLVSGITTISAVTEDGLFRSEFTVNVSNKDDYGNTKAEADELTVGKKYTGKIDYDLDQDHFFSKVDLNNPYVIITNKRFAAFEKSEDLENPINWFGGAGLRQVHKDGRSYATWETSNPYNKKLTYLHYFMRGKMGETYEIEFVPYKKTAPTVKEKEVKVKVGESYQIEAQAANELPEEYRLTKEVFYEKGNDRIAFGKNNPDNTNRTKEIIGVDPGTSSVTVIDEISYERTKINVTVVADKDDYGNTKAEADELTVGKKYTGKIDYDLDQDHFFSKVDVNNPYVIVTNKRFAAFEKSNDLENPTNWVGGVGLRQFDKDGRSYATWETSRLSNEKLTYLYYFMKGRKGETYEIEFVPYKKTAPIVKEKEVKVKVGESYQIEAQAANELPEEYRLTKEVFYEKGNDRIAFGKNNPDNTNRTKEIIGVEPGTSSVTVIDEISYERTKINVTVVS</sequence>
<evidence type="ECO:0000313" key="6">
    <source>
        <dbReference type="EMBL" id="EOT63880.1"/>
    </source>
</evidence>
<evidence type="ECO:0000256" key="2">
    <source>
        <dbReference type="ARBA" id="ARBA00022825"/>
    </source>
</evidence>
<dbReference type="eggNOG" id="COG3591">
    <property type="taxonomic scope" value="Bacteria"/>
</dbReference>
<reference evidence="6 8" key="2">
    <citation type="submission" date="2013-03" db="EMBL/GenBank/DDBJ databases">
        <title>The Genome Sequence of Enterococcus moraviensis BAA-383 (PacBio/Illumina hybrid assembly).</title>
        <authorList>
            <consortium name="The Broad Institute Genomics Platform"/>
            <consortium name="The Broad Institute Genome Sequencing Center for Infectious Disease"/>
            <person name="Earl A."/>
            <person name="Russ C."/>
            <person name="Gilmore M."/>
            <person name="Surin D."/>
            <person name="Walker B."/>
            <person name="Young S."/>
            <person name="Zeng Q."/>
            <person name="Gargeya S."/>
            <person name="Fitzgerald M."/>
            <person name="Haas B."/>
            <person name="Abouelleil A."/>
            <person name="Allen A.W."/>
            <person name="Alvarado L."/>
            <person name="Arachchi H.M."/>
            <person name="Berlin A.M."/>
            <person name="Chapman S.B."/>
            <person name="Gainer-Dewar J."/>
            <person name="Goldberg J."/>
            <person name="Griggs A."/>
            <person name="Gujja S."/>
            <person name="Hansen M."/>
            <person name="Howarth C."/>
            <person name="Imamovic A."/>
            <person name="Ireland A."/>
            <person name="Larimer J."/>
            <person name="McCowan C."/>
            <person name="Murphy C."/>
            <person name="Pearson M."/>
            <person name="Poon T.W."/>
            <person name="Priest M."/>
            <person name="Roberts A."/>
            <person name="Saif S."/>
            <person name="Shea T."/>
            <person name="Sisk P."/>
            <person name="Sykes S."/>
            <person name="Wortman J."/>
            <person name="Nusbaum C."/>
            <person name="Birren B."/>
        </authorList>
    </citation>
    <scope>NUCLEOTIDE SEQUENCE [LARGE SCALE GENOMIC DNA]</scope>
    <source>
        <strain evidence="6 8">ATCC BAA-383</strain>
    </source>
</reference>
<dbReference type="PANTHER" id="PTHR15462">
    <property type="entry name" value="SERINE PROTEASE"/>
    <property type="match status" value="1"/>
</dbReference>
<dbReference type="InterPro" id="IPR008964">
    <property type="entry name" value="Invasin/intimin_cell_adhesion"/>
</dbReference>
<dbReference type="Proteomes" id="UP000013781">
    <property type="component" value="Unassembled WGS sequence"/>
</dbReference>
<dbReference type="PATRIC" id="fig|1158609.3.peg.540"/>
<dbReference type="SMART" id="SM00635">
    <property type="entry name" value="BID_2"/>
    <property type="match status" value="2"/>
</dbReference>
<protein>
    <recommendedName>
        <fullName evidence="4">BIG2 domain-containing protein</fullName>
    </recommendedName>
</protein>
<dbReference type="EMBL" id="ASWB01000005">
    <property type="protein sequence ID" value="EOT63880.1"/>
    <property type="molecule type" value="Genomic_DNA"/>
</dbReference>
<comment type="caution">
    <text evidence="5">The sequence shown here is derived from an EMBL/GenBank/DDBJ whole genome shotgun (WGS) entry which is preliminary data.</text>
</comment>
<dbReference type="SUPFAM" id="SSF50494">
    <property type="entry name" value="Trypsin-like serine proteases"/>
    <property type="match status" value="1"/>
</dbReference>
<dbReference type="AlphaFoldDB" id="R2TXL0"/>
<dbReference type="OrthoDB" id="2195289at2"/>
<evidence type="ECO:0000259" key="4">
    <source>
        <dbReference type="SMART" id="SM00635"/>
    </source>
</evidence>
<feature type="domain" description="BIG2" evidence="4">
    <location>
        <begin position="400"/>
        <end position="477"/>
    </location>
</feature>
<dbReference type="Pfam" id="PF02368">
    <property type="entry name" value="Big_2"/>
    <property type="match status" value="2"/>
</dbReference>
<dbReference type="Gene3D" id="2.60.40.1080">
    <property type="match status" value="2"/>
</dbReference>
<dbReference type="InterPro" id="IPR003343">
    <property type="entry name" value="Big_2"/>
</dbReference>
<accession>R2TXL0</accession>
<dbReference type="PANTHER" id="PTHR15462:SF8">
    <property type="entry name" value="SERINE PROTEASE"/>
    <property type="match status" value="1"/>
</dbReference>
<dbReference type="HOGENOM" id="CLU_320499_0_0_9"/>
<evidence type="ECO:0000256" key="1">
    <source>
        <dbReference type="ARBA" id="ARBA00022729"/>
    </source>
</evidence>
<evidence type="ECO:0000313" key="8">
    <source>
        <dbReference type="Proteomes" id="UP000014157"/>
    </source>
</evidence>
<dbReference type="Gene3D" id="2.40.10.10">
    <property type="entry name" value="Trypsin-like serine proteases"/>
    <property type="match status" value="2"/>
</dbReference>